<reference evidence="6 7" key="1">
    <citation type="submission" date="2017-03" db="EMBL/GenBank/DDBJ databases">
        <authorList>
            <person name="Afonso C.L."/>
            <person name="Miller P.J."/>
            <person name="Scott M.A."/>
            <person name="Spackman E."/>
            <person name="Goraichik I."/>
            <person name="Dimitrov K.M."/>
            <person name="Suarez D.L."/>
            <person name="Swayne D.E."/>
        </authorList>
    </citation>
    <scope>NUCLEOTIDE SEQUENCE [LARGE SCALE GENOMIC DNA]</scope>
    <source>
        <strain evidence="6">SB41UT1</strain>
    </source>
</reference>
<dbReference type="InterPro" id="IPR013149">
    <property type="entry name" value="ADH-like_C"/>
</dbReference>
<dbReference type="SUPFAM" id="SSF51735">
    <property type="entry name" value="NAD(P)-binding Rossmann-fold domains"/>
    <property type="match status" value="1"/>
</dbReference>
<dbReference type="RefSeq" id="WP_278248140.1">
    <property type="nucleotide sequence ID" value="NZ_CBCSCN010000001.1"/>
</dbReference>
<dbReference type="GO" id="GO:0016616">
    <property type="term" value="F:oxidoreductase activity, acting on the CH-OH group of donors, NAD or NADP as acceptor"/>
    <property type="evidence" value="ECO:0007669"/>
    <property type="project" value="UniProtKB-ARBA"/>
</dbReference>
<dbReference type="InterPro" id="IPR011032">
    <property type="entry name" value="GroES-like_sf"/>
</dbReference>
<dbReference type="EMBL" id="FWPT01000002">
    <property type="protein sequence ID" value="SMA39590.1"/>
    <property type="molecule type" value="Genomic_DNA"/>
</dbReference>
<evidence type="ECO:0000256" key="2">
    <source>
        <dbReference type="ARBA" id="ARBA00022833"/>
    </source>
</evidence>
<sequence>MKKLVCQEPHVMEYVTADMPAPKAGEILLKVEAVSICGTDIHAFGGNQPFFEYPRVLGHEICGHIAELGEGVDSVAVGERVAVIPYVACEKCPACQSGKTNCCEAISVIGVHQDGGFCEYLTVPAKNILSVGDVDPELAAFIEPFAISAHSVHRAKVAEGEHVLVVGAGPIGIGAAAIAKAYGAKVVVADMNEERLAHVRQTLGLATANPGDANYADTLKAEFDGIMPEKLIDATGNPHSMNNAVNVIRHGGTIVFVGLFKGNLDFSDIEFHKRETTMMGSRNATMADFAAVQKLMAEGKLSKELMLSHRFNFHEIGHTYQQDVVENKELVKGVILFN</sequence>
<dbReference type="Pfam" id="PF08240">
    <property type="entry name" value="ADH_N"/>
    <property type="match status" value="1"/>
</dbReference>
<feature type="domain" description="Enoyl reductase (ER)" evidence="5">
    <location>
        <begin position="7"/>
        <end position="335"/>
    </location>
</feature>
<comment type="similarity">
    <text evidence="4">Belongs to the zinc-containing alcohol dehydrogenase family.</text>
</comment>
<dbReference type="GO" id="GO:0008270">
    <property type="term" value="F:zinc ion binding"/>
    <property type="evidence" value="ECO:0007669"/>
    <property type="project" value="InterPro"/>
</dbReference>
<organism evidence="6 7">
    <name type="scientific">Parendozoicomonas haliclonae</name>
    <dbReference type="NCBI Taxonomy" id="1960125"/>
    <lineage>
        <taxon>Bacteria</taxon>
        <taxon>Pseudomonadati</taxon>
        <taxon>Pseudomonadota</taxon>
        <taxon>Gammaproteobacteria</taxon>
        <taxon>Oceanospirillales</taxon>
        <taxon>Endozoicomonadaceae</taxon>
        <taxon>Parendozoicomonas</taxon>
    </lineage>
</organism>
<dbReference type="CDD" id="cd08261">
    <property type="entry name" value="Zn_ADH7"/>
    <property type="match status" value="1"/>
</dbReference>
<keyword evidence="7" id="KW-1185">Reference proteome</keyword>
<dbReference type="EC" id="1.1.1.-" evidence="6"/>
<keyword evidence="1 4" id="KW-0479">Metal-binding</keyword>
<proteinExistence type="inferred from homology"/>
<dbReference type="PROSITE" id="PS00059">
    <property type="entry name" value="ADH_ZINC"/>
    <property type="match status" value="1"/>
</dbReference>
<dbReference type="PANTHER" id="PTHR43401">
    <property type="entry name" value="L-THREONINE 3-DEHYDROGENASE"/>
    <property type="match status" value="1"/>
</dbReference>
<evidence type="ECO:0000313" key="6">
    <source>
        <dbReference type="EMBL" id="SMA39590.1"/>
    </source>
</evidence>
<dbReference type="PANTHER" id="PTHR43401:SF3">
    <property type="entry name" value="L-GALACTONATE-5-DEHYDROGENASE"/>
    <property type="match status" value="1"/>
</dbReference>
<dbReference type="Pfam" id="PF00107">
    <property type="entry name" value="ADH_zinc_N"/>
    <property type="match status" value="1"/>
</dbReference>
<dbReference type="InterPro" id="IPR013154">
    <property type="entry name" value="ADH-like_N"/>
</dbReference>
<evidence type="ECO:0000313" key="7">
    <source>
        <dbReference type="Proteomes" id="UP000196573"/>
    </source>
</evidence>
<protein>
    <submittedName>
        <fullName evidence="6">Putative L-galactonate oxidoreductase</fullName>
        <ecNumber evidence="6">1.1.1.-</ecNumber>
    </submittedName>
</protein>
<dbReference type="Gene3D" id="3.40.50.720">
    <property type="entry name" value="NAD(P)-binding Rossmann-like Domain"/>
    <property type="match status" value="1"/>
</dbReference>
<dbReference type="Proteomes" id="UP000196573">
    <property type="component" value="Unassembled WGS sequence"/>
</dbReference>
<dbReference type="InterPro" id="IPR002328">
    <property type="entry name" value="ADH_Zn_CS"/>
</dbReference>
<keyword evidence="3 6" id="KW-0560">Oxidoreductase</keyword>
<evidence type="ECO:0000256" key="1">
    <source>
        <dbReference type="ARBA" id="ARBA00022723"/>
    </source>
</evidence>
<dbReference type="InterPro" id="IPR020843">
    <property type="entry name" value="ER"/>
</dbReference>
<evidence type="ECO:0000256" key="3">
    <source>
        <dbReference type="ARBA" id="ARBA00023002"/>
    </source>
</evidence>
<comment type="cofactor">
    <cofactor evidence="4">
        <name>Zn(2+)</name>
        <dbReference type="ChEBI" id="CHEBI:29105"/>
    </cofactor>
</comment>
<gene>
    <name evidence="6" type="primary">yjjN</name>
    <name evidence="6" type="ORF">EHSB41UT_01065</name>
</gene>
<dbReference type="AlphaFoldDB" id="A0A1X7AGA0"/>
<keyword evidence="2 4" id="KW-0862">Zinc</keyword>
<name>A0A1X7AGA0_9GAMM</name>
<dbReference type="InterPro" id="IPR050129">
    <property type="entry name" value="Zn_alcohol_dh"/>
</dbReference>
<dbReference type="InterPro" id="IPR036291">
    <property type="entry name" value="NAD(P)-bd_dom_sf"/>
</dbReference>
<evidence type="ECO:0000256" key="4">
    <source>
        <dbReference type="RuleBase" id="RU361277"/>
    </source>
</evidence>
<dbReference type="SUPFAM" id="SSF50129">
    <property type="entry name" value="GroES-like"/>
    <property type="match status" value="1"/>
</dbReference>
<accession>A0A1X7AGA0</accession>
<dbReference type="Gene3D" id="3.90.180.10">
    <property type="entry name" value="Medium-chain alcohol dehydrogenases, catalytic domain"/>
    <property type="match status" value="1"/>
</dbReference>
<dbReference type="SMART" id="SM00829">
    <property type="entry name" value="PKS_ER"/>
    <property type="match status" value="1"/>
</dbReference>
<evidence type="ECO:0000259" key="5">
    <source>
        <dbReference type="SMART" id="SM00829"/>
    </source>
</evidence>